<feature type="compositionally biased region" description="Basic and acidic residues" evidence="2">
    <location>
        <begin position="791"/>
        <end position="818"/>
    </location>
</feature>
<keyword evidence="3" id="KW-1133">Transmembrane helix</keyword>
<reference evidence="4 5" key="1">
    <citation type="submission" date="2016-12" db="EMBL/GenBank/DDBJ databases">
        <authorList>
            <person name="Song W.-J."/>
            <person name="Kurnit D.M."/>
        </authorList>
    </citation>
    <scope>NUCLEOTIDE SEQUENCE [LARGE SCALE GENOMIC DNA]</scope>
    <source>
        <strain evidence="4 5">CGB1038-1_S1</strain>
    </source>
</reference>
<evidence type="ECO:0000256" key="3">
    <source>
        <dbReference type="SAM" id="Phobius"/>
    </source>
</evidence>
<organism evidence="4 5">
    <name type="scientific">Enterococcus mundtii</name>
    <dbReference type="NCBI Taxonomy" id="53346"/>
    <lineage>
        <taxon>Bacteria</taxon>
        <taxon>Bacillati</taxon>
        <taxon>Bacillota</taxon>
        <taxon>Bacilli</taxon>
        <taxon>Lactobacillales</taxon>
        <taxon>Enterococcaceae</taxon>
        <taxon>Enterococcus</taxon>
    </lineage>
</organism>
<dbReference type="AlphaFoldDB" id="A0A1V2UIE1"/>
<evidence type="ECO:0000313" key="4">
    <source>
        <dbReference type="EMBL" id="ONN43119.1"/>
    </source>
</evidence>
<keyword evidence="1" id="KW-0175">Coiled coil</keyword>
<dbReference type="EMBL" id="MSTR01000007">
    <property type="protein sequence ID" value="ONN43119.1"/>
    <property type="molecule type" value="Genomic_DNA"/>
</dbReference>
<gene>
    <name evidence="4" type="ORF">BTN92_08615</name>
</gene>
<protein>
    <submittedName>
        <fullName evidence="4">Uncharacterized protein</fullName>
    </submittedName>
</protein>
<keyword evidence="3" id="KW-0472">Membrane</keyword>
<feature type="coiled-coil region" evidence="1">
    <location>
        <begin position="235"/>
        <end position="269"/>
    </location>
</feature>
<evidence type="ECO:0000313" key="5">
    <source>
        <dbReference type="Proteomes" id="UP000189299"/>
    </source>
</evidence>
<feature type="region of interest" description="Disordered" evidence="2">
    <location>
        <begin position="1145"/>
        <end position="1173"/>
    </location>
</feature>
<comment type="caution">
    <text evidence="4">The sequence shown here is derived from an EMBL/GenBank/DDBJ whole genome shotgun (WGS) entry which is preliminary data.</text>
</comment>
<feature type="transmembrane region" description="Helical" evidence="3">
    <location>
        <begin position="1038"/>
        <end position="1061"/>
    </location>
</feature>
<feature type="compositionally biased region" description="Basic and acidic residues" evidence="2">
    <location>
        <begin position="485"/>
        <end position="499"/>
    </location>
</feature>
<feature type="region of interest" description="Disordered" evidence="2">
    <location>
        <begin position="485"/>
        <end position="882"/>
    </location>
</feature>
<feature type="compositionally biased region" description="Basic and acidic residues" evidence="2">
    <location>
        <begin position="724"/>
        <end position="734"/>
    </location>
</feature>
<name>A0A1V2UIE1_ENTMU</name>
<feature type="compositionally biased region" description="Basic and acidic residues" evidence="2">
    <location>
        <begin position="833"/>
        <end position="846"/>
    </location>
</feature>
<accession>A0A1V2UIE1</accession>
<feature type="transmembrane region" description="Helical" evidence="3">
    <location>
        <begin position="933"/>
        <end position="954"/>
    </location>
</feature>
<feature type="compositionally biased region" description="Basic residues" evidence="2">
    <location>
        <begin position="780"/>
        <end position="790"/>
    </location>
</feature>
<dbReference type="RefSeq" id="WP_077151615.1">
    <property type="nucleotide sequence ID" value="NZ_CABMMO010000007.1"/>
</dbReference>
<evidence type="ECO:0000256" key="1">
    <source>
        <dbReference type="SAM" id="Coils"/>
    </source>
</evidence>
<feature type="compositionally biased region" description="Basic and acidic residues" evidence="2">
    <location>
        <begin position="1153"/>
        <end position="1173"/>
    </location>
</feature>
<feature type="compositionally biased region" description="Polar residues" evidence="2">
    <location>
        <begin position="577"/>
        <end position="588"/>
    </location>
</feature>
<sequence length="1173" mass="132250">MSEARKHRNYQDKERKAEVEFNKIRDNLRKQRKHEVKKVQEGNSLLETLLKDYQSEVKRPTGKRASLIRETAARIEVVLSEQVESYKRLEAFGQISELQKSEQEKDLSTFEETRSKIKALLAQTKELGFNVEVQPGVMDVPGRKDQAKIVDPKPHTQRSEMKIPIHGKTRSNEEGTRHRSSVHIKLMKAKEAEVKSAQSLVEAKLQRIELKLAILISSRQMNELQLLEAQGTNREPILHQEAKRLSKEIKELQKEKVDFTYDLDQLKGQKLEFPVEHLSEQEAENELQQADKNTQANTIETKEVSTENAGLFHENQVSQGLAKQAILVRISKLNDQLTASVADFTYDNEMLGAAKISILAKRAKLITQKIRDIEANDTIPPAEKAGIIKVLRELQNENALEQKAISQENKGKVEWANVLDPKEDEPSEVLIEKAKKLTDQLDNLKKEHQVVKSEIIVQRQEDQDFDQTQGPHFAGTLEFLVQDVQRKERQKEQEKDKNNGKTFENRGIGTDQEGQGKDGRNKGPVPPKPPKEQENKGNDQGQNIGGDQEGQGKDGRNKGPVPPVPPKPPKEQENKGNDQGQNIGSDQEGQGKDGRNKGPVPPVPPKPPKEQENKGNDQGQNIGGDQEGQGKDGRNKGPVPPVPPKPPKEQENKGNDQGQNIGGDQEGQGKDGRNKGPVPPVPPKPPKEQENKGNDQGQNIGGDQEGQGKDGRNKGPVPPVPPKPPKEQENKRNDQGQNIGGDQEGQGKDGRNKGPVPPVPPKTTRVEGGTQTDFGETNVRKNKNKRKGQKNRQDREHDPVKDSRVERETQTDLEENNKRRNKRPAPPVPQKNRQLEDERPKEKTTKDNGNNPRKGKNRNVGVNTEPAAITQDEENQPNDKKKRRGLGRYFWHKNRNKRASRGIRWLRYLLNLWPIAAWPLCMTWMTVALPFQLIPVVMPAVIATFTAICLSYYLPKIIRFVRKRLLVRRAKKLGLDVRSYIKQKEMERNQYNQNKVRKFFRRNWKTIAIILGVTALLGGIGLFLVPAVLAPILTASTISGLMAMGGVALTGAAISITVQLFEKFGIVRLEKFFDNKYQQQKMNTREESQKTNGNIIYDHRRHDTNLKKAFTELGHMSINLEKAETVKGTKAKLSEITNKGIVKANTQNVKSMDQQKEQKKKEKAGKENKVVGL</sequence>
<feature type="transmembrane region" description="Helical" evidence="3">
    <location>
        <begin position="1007"/>
        <end position="1032"/>
    </location>
</feature>
<dbReference type="Proteomes" id="UP000189299">
    <property type="component" value="Unassembled WGS sequence"/>
</dbReference>
<evidence type="ECO:0000256" key="2">
    <source>
        <dbReference type="SAM" id="MobiDB-lite"/>
    </source>
</evidence>
<proteinExistence type="predicted"/>
<keyword evidence="3" id="KW-0812">Transmembrane</keyword>